<dbReference type="Proteomes" id="UP000566711">
    <property type="component" value="Unassembled WGS sequence"/>
</dbReference>
<sequence length="318" mass="36550">MLSRTADHLFWMARYTERAENTARMLDVNVQTSMLPQSDAENAQGWRALLGISELQAAFDQKYRSLEGREVIDFMVRDPDNPSSIVACLTQARENARAVRGTLTTEVWEIQNQTWLDMQRRLQSDLLETDPSKFFEWVKFRSHLSRGVTVGTMLRDEAVHFIRLGTFLERADNTARILDVKYHGDLGSVAEAQQGMSQRDFYYWGAMLRSLSGFEIYRKVYRDVITPARIAELLILRDDMPRSLLACMDEVVQNLHAVRNDVSADTERFAGRLRAQLQFGRIDDILAHGLHDTLTRFLADIYELGNRVSRDFLVPLAA</sequence>
<name>A0A7W2EHV1_9BURK</name>
<comment type="caution">
    <text evidence="2">The sequence shown here is derived from an EMBL/GenBank/DDBJ whole genome shotgun (WGS) entry which is preliminary data.</text>
</comment>
<dbReference type="PANTHER" id="PTHR34595:SF7">
    <property type="entry name" value="SLL1039 PROTEIN"/>
    <property type="match status" value="1"/>
</dbReference>
<gene>
    <name evidence="2" type="ORF">H3H36_12525</name>
</gene>
<keyword evidence="3" id="KW-1185">Reference proteome</keyword>
<protein>
    <submittedName>
        <fullName evidence="2">Alpha-E domain-containing protein</fullName>
    </submittedName>
</protein>
<dbReference type="PANTHER" id="PTHR34595">
    <property type="entry name" value="BLR5612 PROTEIN"/>
    <property type="match status" value="1"/>
</dbReference>
<proteinExistence type="predicted"/>
<dbReference type="RefSeq" id="WP_182217983.1">
    <property type="nucleotide sequence ID" value="NZ_JACEZS010000009.1"/>
</dbReference>
<evidence type="ECO:0000313" key="2">
    <source>
        <dbReference type="EMBL" id="MBA5606178.1"/>
    </source>
</evidence>
<dbReference type="AlphaFoldDB" id="A0A7W2EHV1"/>
<accession>A0A7W2EHV1</accession>
<evidence type="ECO:0000313" key="3">
    <source>
        <dbReference type="Proteomes" id="UP000566711"/>
    </source>
</evidence>
<organism evidence="2 3">
    <name type="scientific">Rugamonas fusca</name>
    <dbReference type="NCBI Taxonomy" id="2758568"/>
    <lineage>
        <taxon>Bacteria</taxon>
        <taxon>Pseudomonadati</taxon>
        <taxon>Pseudomonadota</taxon>
        <taxon>Betaproteobacteria</taxon>
        <taxon>Burkholderiales</taxon>
        <taxon>Oxalobacteraceae</taxon>
        <taxon>Telluria group</taxon>
        <taxon>Rugamonas</taxon>
    </lineage>
</organism>
<dbReference type="Pfam" id="PF04168">
    <property type="entry name" value="Alpha-E"/>
    <property type="match status" value="1"/>
</dbReference>
<feature type="domain" description="DUF403" evidence="1">
    <location>
        <begin position="1"/>
        <end position="313"/>
    </location>
</feature>
<dbReference type="InterPro" id="IPR007296">
    <property type="entry name" value="DUF403"/>
</dbReference>
<dbReference type="InterPro" id="IPR051680">
    <property type="entry name" value="ATP-dep_Glu-Cys_Ligase-2"/>
</dbReference>
<evidence type="ECO:0000259" key="1">
    <source>
        <dbReference type="Pfam" id="PF04168"/>
    </source>
</evidence>
<dbReference type="EMBL" id="JACEZS010000009">
    <property type="protein sequence ID" value="MBA5606178.1"/>
    <property type="molecule type" value="Genomic_DNA"/>
</dbReference>
<reference evidence="2 3" key="1">
    <citation type="submission" date="2020-07" db="EMBL/GenBank/DDBJ databases">
        <title>Novel species isolated from subtropical streams in China.</title>
        <authorList>
            <person name="Lu H."/>
        </authorList>
    </citation>
    <scope>NUCLEOTIDE SEQUENCE [LARGE SCALE GENOMIC DNA]</scope>
    <source>
        <strain evidence="2 3">FT3S</strain>
    </source>
</reference>